<name>A0A131YW94_RHIAP</name>
<dbReference type="InterPro" id="IPR015943">
    <property type="entry name" value="WD40/YVTN_repeat-like_dom_sf"/>
</dbReference>
<accession>A0A131YW94</accession>
<dbReference type="PANTHER" id="PTHR22847:SF637">
    <property type="entry name" value="WD REPEAT DOMAIN 5B"/>
    <property type="match status" value="1"/>
</dbReference>
<dbReference type="PROSITE" id="PS00678">
    <property type="entry name" value="WD_REPEATS_1"/>
    <property type="match status" value="2"/>
</dbReference>
<dbReference type="InterPro" id="IPR036322">
    <property type="entry name" value="WD40_repeat_dom_sf"/>
</dbReference>
<dbReference type="InterPro" id="IPR019775">
    <property type="entry name" value="WD40_repeat_CS"/>
</dbReference>
<dbReference type="InterPro" id="IPR001680">
    <property type="entry name" value="WD40_rpt"/>
</dbReference>
<dbReference type="PANTHER" id="PTHR22847">
    <property type="entry name" value="WD40 REPEAT PROTEIN"/>
    <property type="match status" value="1"/>
</dbReference>
<dbReference type="Gene3D" id="2.130.10.10">
    <property type="entry name" value="YVTN repeat-like/Quinoprotein amine dehydrogenase"/>
    <property type="match status" value="1"/>
</dbReference>
<dbReference type="InterPro" id="IPR001810">
    <property type="entry name" value="F-box_dom"/>
</dbReference>
<dbReference type="SMART" id="SM00320">
    <property type="entry name" value="WD40"/>
    <property type="match status" value="3"/>
</dbReference>
<keyword evidence="2" id="KW-0677">Repeat</keyword>
<dbReference type="SUPFAM" id="SSF81383">
    <property type="entry name" value="F-box domain"/>
    <property type="match status" value="1"/>
</dbReference>
<protein>
    <submittedName>
        <fullName evidence="5">F-box and WD-40 domain protein 9</fullName>
    </submittedName>
</protein>
<keyword evidence="1 3" id="KW-0853">WD repeat</keyword>
<evidence type="ECO:0000256" key="3">
    <source>
        <dbReference type="PROSITE-ProRule" id="PRU00221"/>
    </source>
</evidence>
<dbReference type="GO" id="GO:1990234">
    <property type="term" value="C:transferase complex"/>
    <property type="evidence" value="ECO:0007669"/>
    <property type="project" value="UniProtKB-ARBA"/>
</dbReference>
<proteinExistence type="predicted"/>
<feature type="repeat" description="WD" evidence="3">
    <location>
        <begin position="150"/>
        <end position="182"/>
    </location>
</feature>
<evidence type="ECO:0000259" key="4">
    <source>
        <dbReference type="PROSITE" id="PS50181"/>
    </source>
</evidence>
<dbReference type="SUPFAM" id="SSF50978">
    <property type="entry name" value="WD40 repeat-like"/>
    <property type="match status" value="1"/>
</dbReference>
<organism evidence="5">
    <name type="scientific">Rhipicephalus appendiculatus</name>
    <name type="common">Brown ear tick</name>
    <dbReference type="NCBI Taxonomy" id="34631"/>
    <lineage>
        <taxon>Eukaryota</taxon>
        <taxon>Metazoa</taxon>
        <taxon>Ecdysozoa</taxon>
        <taxon>Arthropoda</taxon>
        <taxon>Chelicerata</taxon>
        <taxon>Arachnida</taxon>
        <taxon>Acari</taxon>
        <taxon>Parasitiformes</taxon>
        <taxon>Ixodida</taxon>
        <taxon>Ixodoidea</taxon>
        <taxon>Ixodidae</taxon>
        <taxon>Rhipicephalinae</taxon>
        <taxon>Rhipicephalus</taxon>
        <taxon>Rhipicephalus</taxon>
    </lineage>
</organism>
<reference evidence="5" key="1">
    <citation type="journal article" date="2016" name="Ticks Tick Borne Dis.">
        <title>De novo assembly and annotation of the salivary gland transcriptome of Rhipicephalus appendiculatus male and female ticks during blood feeding.</title>
        <authorList>
            <person name="de Castro M.H."/>
            <person name="de Klerk D."/>
            <person name="Pienaar R."/>
            <person name="Latif A.A."/>
            <person name="Rees D.J."/>
            <person name="Mans B.J."/>
        </authorList>
    </citation>
    <scope>NUCLEOTIDE SEQUENCE</scope>
    <source>
        <tissue evidence="5">Salivary glands</tissue>
    </source>
</reference>
<dbReference type="PROSITE" id="PS50294">
    <property type="entry name" value="WD_REPEATS_REGION"/>
    <property type="match status" value="1"/>
</dbReference>
<evidence type="ECO:0000313" key="5">
    <source>
        <dbReference type="EMBL" id="JAP83469.1"/>
    </source>
</evidence>
<dbReference type="InterPro" id="IPR036047">
    <property type="entry name" value="F-box-like_dom_sf"/>
</dbReference>
<dbReference type="Pfam" id="PF00400">
    <property type="entry name" value="WD40"/>
    <property type="match status" value="2"/>
</dbReference>
<dbReference type="AlphaFoldDB" id="A0A131YW94"/>
<dbReference type="PROSITE" id="PS50082">
    <property type="entry name" value="WD_REPEATS_2"/>
    <property type="match status" value="2"/>
</dbReference>
<sequence length="396" mass="44499">MPVLGESSLESLPNEILFKIFSLLDAQFVTDVIGKLCTRFALILSDPSFWKAKLTARWPKPYPVPADESFDWKEACVERERHFKQWSNWEDEMKSIHITDAHIGLIHSVLLIDDGSACVTGSRDRDLKVWNVRDQNTVAEGHDLLLHSRPDAHEGWIWALHYVGNTLFTSSFDSTLKLWDVDCGLARIDSFNVRAPVTTICRSDGEMVFGGCDGTIYRYDPRERVAPAPCYGPTRGVITCMAADDRTILAGTVTARLCAFDRRTRQLRPDMGLRFKQNNPTALSFDSHQLWVGMRSGTVHTVDMKSNPSKIVQTMDVPPSQPRGMVSSIQHTLGSVLVSFVEVPMVALEPTLDPAVIAWGPEWQQVTRFHFDGRTLATVGSEFLEVWHPKCKTGIL</sequence>
<evidence type="ECO:0000256" key="2">
    <source>
        <dbReference type="ARBA" id="ARBA00022737"/>
    </source>
</evidence>
<dbReference type="EMBL" id="GEDV01005088">
    <property type="protein sequence ID" value="JAP83469.1"/>
    <property type="molecule type" value="Transcribed_RNA"/>
</dbReference>
<dbReference type="Pfam" id="PF12937">
    <property type="entry name" value="F-box-like"/>
    <property type="match status" value="1"/>
</dbReference>
<feature type="domain" description="F-box" evidence="4">
    <location>
        <begin position="6"/>
        <end position="53"/>
    </location>
</feature>
<feature type="repeat" description="WD" evidence="3">
    <location>
        <begin position="99"/>
        <end position="140"/>
    </location>
</feature>
<dbReference type="Gene3D" id="1.20.1280.50">
    <property type="match status" value="1"/>
</dbReference>
<dbReference type="PROSITE" id="PS50181">
    <property type="entry name" value="FBOX"/>
    <property type="match status" value="1"/>
</dbReference>
<evidence type="ECO:0000256" key="1">
    <source>
        <dbReference type="ARBA" id="ARBA00022574"/>
    </source>
</evidence>